<dbReference type="EMBL" id="RXGB01000976">
    <property type="protein sequence ID" value="TMX00919.1"/>
    <property type="molecule type" value="Genomic_DNA"/>
</dbReference>
<sequence>MGEYVHISNTDDVQVRNRTPDKYDTSPCIRLSEDESSSKRVSIFFGIKHPFESHNRFEVADELIDEFNK</sequence>
<accession>A0A6N2C3K5</accession>
<comment type="caution">
    <text evidence="2">The sequence shown here is derived from an EMBL/GenBank/DDBJ whole genome shotgun (WGS) entry which is preliminary data.</text>
</comment>
<evidence type="ECO:0000256" key="1">
    <source>
        <dbReference type="SAM" id="MobiDB-lite"/>
    </source>
</evidence>
<feature type="region of interest" description="Disordered" evidence="1">
    <location>
        <begin position="1"/>
        <end position="21"/>
    </location>
</feature>
<name>A0A6N2C3K5_SOLCI</name>
<gene>
    <name evidence="2" type="ORF">EJD97_025642</name>
</gene>
<dbReference type="AlphaFoldDB" id="A0A6N2C3K5"/>
<proteinExistence type="predicted"/>
<protein>
    <submittedName>
        <fullName evidence="2">Uncharacterized protein</fullName>
    </submittedName>
</protein>
<organism evidence="2">
    <name type="scientific">Solanum chilense</name>
    <name type="common">Tomato</name>
    <name type="synonym">Lycopersicon chilense</name>
    <dbReference type="NCBI Taxonomy" id="4083"/>
    <lineage>
        <taxon>Eukaryota</taxon>
        <taxon>Viridiplantae</taxon>
        <taxon>Streptophyta</taxon>
        <taxon>Embryophyta</taxon>
        <taxon>Tracheophyta</taxon>
        <taxon>Spermatophyta</taxon>
        <taxon>Magnoliopsida</taxon>
        <taxon>eudicotyledons</taxon>
        <taxon>Gunneridae</taxon>
        <taxon>Pentapetalae</taxon>
        <taxon>asterids</taxon>
        <taxon>lamiids</taxon>
        <taxon>Solanales</taxon>
        <taxon>Solanaceae</taxon>
        <taxon>Solanoideae</taxon>
        <taxon>Solaneae</taxon>
        <taxon>Solanum</taxon>
        <taxon>Solanum subgen. Lycopersicon</taxon>
    </lineage>
</organism>
<reference evidence="2" key="1">
    <citation type="submission" date="2019-05" db="EMBL/GenBank/DDBJ databases">
        <title>The de novo reference genome and transcriptome assemblies of the wild tomato species Solanum chilense.</title>
        <authorList>
            <person name="Stam R."/>
            <person name="Nosenko T."/>
            <person name="Hoerger A.C."/>
            <person name="Stephan W."/>
            <person name="Seidel M.A."/>
            <person name="Kuhn J.M.M."/>
            <person name="Haberer G."/>
            <person name="Tellier A."/>
        </authorList>
    </citation>
    <scope>NUCLEOTIDE SEQUENCE</scope>
    <source>
        <tissue evidence="2">Mature leaves</tissue>
    </source>
</reference>
<evidence type="ECO:0000313" key="2">
    <source>
        <dbReference type="EMBL" id="TMX00919.1"/>
    </source>
</evidence>